<comment type="cofactor">
    <cofactor evidence="1">
        <name>FMN</name>
        <dbReference type="ChEBI" id="CHEBI:58210"/>
    </cofactor>
</comment>
<evidence type="ECO:0000256" key="8">
    <source>
        <dbReference type="ARBA" id="ARBA00023014"/>
    </source>
</evidence>
<dbReference type="InterPro" id="IPR036010">
    <property type="entry name" value="2Fe-2S_ferredoxin-like_sf"/>
</dbReference>
<dbReference type="Gene3D" id="2.40.30.10">
    <property type="entry name" value="Translation factors"/>
    <property type="match status" value="1"/>
</dbReference>
<keyword evidence="4" id="KW-0001">2Fe-2S</keyword>
<evidence type="ECO:0000256" key="5">
    <source>
        <dbReference type="ARBA" id="ARBA00022723"/>
    </source>
</evidence>
<feature type="domain" description="FAD-binding FR-type" evidence="10">
    <location>
        <begin position="3"/>
        <end position="105"/>
    </location>
</feature>
<evidence type="ECO:0000256" key="4">
    <source>
        <dbReference type="ARBA" id="ARBA00022714"/>
    </source>
</evidence>
<dbReference type="InterPro" id="IPR050415">
    <property type="entry name" value="MRET"/>
</dbReference>
<dbReference type="InterPro" id="IPR017927">
    <property type="entry name" value="FAD-bd_FR_type"/>
</dbReference>
<organism evidence="11 12">
    <name type="scientific">Pseudomonas fluorescens</name>
    <dbReference type="NCBI Taxonomy" id="294"/>
    <lineage>
        <taxon>Bacteria</taxon>
        <taxon>Pseudomonadati</taxon>
        <taxon>Pseudomonadota</taxon>
        <taxon>Gammaproteobacteria</taxon>
        <taxon>Pseudomonadales</taxon>
        <taxon>Pseudomonadaceae</taxon>
        <taxon>Pseudomonas</taxon>
    </lineage>
</organism>
<evidence type="ECO:0000313" key="11">
    <source>
        <dbReference type="EMBL" id="VVO21048.1"/>
    </source>
</evidence>
<dbReference type="Pfam" id="PF00111">
    <property type="entry name" value="Fer2"/>
    <property type="match status" value="1"/>
</dbReference>
<dbReference type="GO" id="GO:0046872">
    <property type="term" value="F:metal ion binding"/>
    <property type="evidence" value="ECO:0007669"/>
    <property type="project" value="UniProtKB-KW"/>
</dbReference>
<feature type="domain" description="2Fe-2S ferredoxin-type" evidence="9">
    <location>
        <begin position="235"/>
        <end position="320"/>
    </location>
</feature>
<dbReference type="InterPro" id="IPR039261">
    <property type="entry name" value="FNR_nucleotide-bd"/>
</dbReference>
<evidence type="ECO:0000256" key="7">
    <source>
        <dbReference type="ARBA" id="ARBA00023004"/>
    </source>
</evidence>
<dbReference type="PANTHER" id="PTHR47354:SF1">
    <property type="entry name" value="CARNITINE MONOOXYGENASE REDUCTASE SUBUNIT"/>
    <property type="match status" value="1"/>
</dbReference>
<evidence type="ECO:0000256" key="6">
    <source>
        <dbReference type="ARBA" id="ARBA00023002"/>
    </source>
</evidence>
<gene>
    <name evidence="11" type="primary">ophA1</name>
    <name evidence="11" type="ORF">PS691_04190</name>
</gene>
<dbReference type="SUPFAM" id="SSF52343">
    <property type="entry name" value="Ferredoxin reductase-like, C-terminal NADP-linked domain"/>
    <property type="match status" value="1"/>
</dbReference>
<dbReference type="PROSITE" id="PS51384">
    <property type="entry name" value="FAD_FR"/>
    <property type="match status" value="1"/>
</dbReference>
<dbReference type="PANTHER" id="PTHR47354">
    <property type="entry name" value="NADH OXIDOREDUCTASE HCR"/>
    <property type="match status" value="1"/>
</dbReference>
<dbReference type="PROSITE" id="PS51085">
    <property type="entry name" value="2FE2S_FER_2"/>
    <property type="match status" value="1"/>
</dbReference>
<keyword evidence="2" id="KW-0285">Flavoprotein</keyword>
<dbReference type="PROSITE" id="PS00197">
    <property type="entry name" value="2FE2S_FER_1"/>
    <property type="match status" value="1"/>
</dbReference>
<evidence type="ECO:0000256" key="1">
    <source>
        <dbReference type="ARBA" id="ARBA00001917"/>
    </source>
</evidence>
<sequence>MDANYLDVRIAVKADEALDIVTLELEPLAGHSLPVFSAGSHIDVEIQPGLVRQYSLCNDPTEQHRYVIGVLRDPNSRGGSIAVHDQLQEGQTLRISPPRNHFALVPAKRSLLFAGGIGVTPILCMAERLASSGADFTMHYSSRGPERMAFLARIGASAFADNVHLHFDDGPAVQALDLATVLAAEGPDTHLYVCGPGGFIDFVANTAKAQGWDSQRIHFEYFAAKLIDTSEDNSFEVQVASSSKVYVIGEDESIISVLAADGVEISVSCQQGICGSCITRVLDGKVDHRDQVLSDKERNDEGWFTPCCSRALSKRLVLDI</sequence>
<dbReference type="AlphaFoldDB" id="A0A5E7E0K2"/>
<evidence type="ECO:0000313" key="12">
    <source>
        <dbReference type="Proteomes" id="UP000337909"/>
    </source>
</evidence>
<evidence type="ECO:0000256" key="2">
    <source>
        <dbReference type="ARBA" id="ARBA00022630"/>
    </source>
</evidence>
<dbReference type="EMBL" id="CABVHQ010000049">
    <property type="protein sequence ID" value="VVO21048.1"/>
    <property type="molecule type" value="Genomic_DNA"/>
</dbReference>
<dbReference type="RefSeq" id="WP_150644043.1">
    <property type="nucleotide sequence ID" value="NZ_CABVHQ010000049.1"/>
</dbReference>
<dbReference type="Gene3D" id="3.10.20.30">
    <property type="match status" value="1"/>
</dbReference>
<evidence type="ECO:0000256" key="3">
    <source>
        <dbReference type="ARBA" id="ARBA00022643"/>
    </source>
</evidence>
<dbReference type="OrthoDB" id="9801223at2"/>
<dbReference type="SUPFAM" id="SSF54292">
    <property type="entry name" value="2Fe-2S ferredoxin-like"/>
    <property type="match status" value="1"/>
</dbReference>
<keyword evidence="3" id="KW-0288">FMN</keyword>
<dbReference type="InterPro" id="IPR017938">
    <property type="entry name" value="Riboflavin_synthase-like_b-brl"/>
</dbReference>
<keyword evidence="7" id="KW-0408">Iron</keyword>
<keyword evidence="6 11" id="KW-0560">Oxidoreductase</keyword>
<protein>
    <submittedName>
        <fullName evidence="11">Phthalate dioxygenase reductase</fullName>
        <ecNumber evidence="11">1.-.-.-</ecNumber>
    </submittedName>
</protein>
<proteinExistence type="predicted"/>
<dbReference type="InterPro" id="IPR054582">
    <property type="entry name" value="DmmA-like_N"/>
</dbReference>
<dbReference type="SUPFAM" id="SSF63380">
    <property type="entry name" value="Riboflavin synthase domain-like"/>
    <property type="match status" value="1"/>
</dbReference>
<keyword evidence="8" id="KW-0411">Iron-sulfur</keyword>
<dbReference type="EC" id="1.-.-.-" evidence="11"/>
<dbReference type="CDD" id="cd00207">
    <property type="entry name" value="fer2"/>
    <property type="match status" value="1"/>
</dbReference>
<evidence type="ECO:0000259" key="9">
    <source>
        <dbReference type="PROSITE" id="PS51085"/>
    </source>
</evidence>
<dbReference type="PRINTS" id="PR00409">
    <property type="entry name" value="PHDIOXRDTASE"/>
</dbReference>
<dbReference type="InterPro" id="IPR012675">
    <property type="entry name" value="Beta-grasp_dom_sf"/>
</dbReference>
<dbReference type="Pfam" id="PF22290">
    <property type="entry name" value="DmmA-like_N"/>
    <property type="match status" value="1"/>
</dbReference>
<keyword evidence="11" id="KW-0223">Dioxygenase</keyword>
<keyword evidence="5" id="KW-0479">Metal-binding</keyword>
<accession>A0A5E7E0K2</accession>
<dbReference type="Proteomes" id="UP000337909">
    <property type="component" value="Unassembled WGS sequence"/>
</dbReference>
<dbReference type="InterPro" id="IPR006058">
    <property type="entry name" value="2Fe2S_fd_BS"/>
</dbReference>
<dbReference type="Gene3D" id="3.40.50.80">
    <property type="entry name" value="Nucleotide-binding domain of ferredoxin-NADP reductase (FNR) module"/>
    <property type="match status" value="1"/>
</dbReference>
<dbReference type="GO" id="GO:0051213">
    <property type="term" value="F:dioxygenase activity"/>
    <property type="evidence" value="ECO:0007669"/>
    <property type="project" value="UniProtKB-KW"/>
</dbReference>
<dbReference type="InterPro" id="IPR001041">
    <property type="entry name" value="2Fe-2S_ferredoxin-type"/>
</dbReference>
<reference evidence="11 12" key="1">
    <citation type="submission" date="2019-09" db="EMBL/GenBank/DDBJ databases">
        <authorList>
            <person name="Chandra G."/>
            <person name="Truman W A."/>
        </authorList>
    </citation>
    <scope>NUCLEOTIDE SEQUENCE [LARGE SCALE GENOMIC DNA]</scope>
    <source>
        <strain evidence="11">PS691</strain>
    </source>
</reference>
<dbReference type="GO" id="GO:0051537">
    <property type="term" value="F:2 iron, 2 sulfur cluster binding"/>
    <property type="evidence" value="ECO:0007669"/>
    <property type="project" value="UniProtKB-KW"/>
</dbReference>
<evidence type="ECO:0000259" key="10">
    <source>
        <dbReference type="PROSITE" id="PS51384"/>
    </source>
</evidence>
<dbReference type="CDD" id="cd06185">
    <property type="entry name" value="PDR_like"/>
    <property type="match status" value="1"/>
</dbReference>
<name>A0A5E7E0K2_PSEFL</name>